<dbReference type="EMBL" id="ABXU01000088">
    <property type="protein sequence ID" value="EEB32136.1"/>
    <property type="molecule type" value="Genomic_DNA"/>
</dbReference>
<evidence type="ECO:0000313" key="1">
    <source>
        <dbReference type="EMBL" id="EEB32136.1"/>
    </source>
</evidence>
<gene>
    <name evidence="1" type="ORF">DESPIG_03057</name>
</gene>
<accession>B6WY08</accession>
<proteinExistence type="predicted"/>
<protein>
    <submittedName>
        <fullName evidence="1">Uncharacterized protein</fullName>
    </submittedName>
</protein>
<reference evidence="1 2" key="2">
    <citation type="submission" date="2008-10" db="EMBL/GenBank/DDBJ databases">
        <authorList>
            <person name="Fulton L."/>
            <person name="Clifton S."/>
            <person name="Fulton B."/>
            <person name="Xu J."/>
            <person name="Minx P."/>
            <person name="Pepin K.H."/>
            <person name="Johnson M."/>
            <person name="Bhonagiri V."/>
            <person name="Nash W.E."/>
            <person name="Mardis E.R."/>
            <person name="Wilson R.K."/>
        </authorList>
    </citation>
    <scope>NUCLEOTIDE SEQUENCE [LARGE SCALE GENOMIC DNA]</scope>
    <source>
        <strain evidence="1 2">ATCC 29098</strain>
    </source>
</reference>
<dbReference type="AlphaFoldDB" id="B6WY08"/>
<dbReference type="HOGENOM" id="CLU_2492794_0_0_7"/>
<name>B6WY08_9BACT</name>
<dbReference type="Proteomes" id="UP000003676">
    <property type="component" value="Unassembled WGS sequence"/>
</dbReference>
<evidence type="ECO:0000313" key="2">
    <source>
        <dbReference type="Proteomes" id="UP000003676"/>
    </source>
</evidence>
<comment type="caution">
    <text evidence="1">The sequence shown here is derived from an EMBL/GenBank/DDBJ whole genome shotgun (WGS) entry which is preliminary data.</text>
</comment>
<sequence>MYAAQSDDVCTKCPSVLHTGPGPACQSGRHKKGGRSPFRPSVISLAWPFHRRPSIPRPCQCHVVPADTGHGIFPLPPHVRAEEEGR</sequence>
<organism evidence="1 2">
    <name type="scientific">Desulfovibrio piger ATCC 29098</name>
    <dbReference type="NCBI Taxonomy" id="411464"/>
    <lineage>
        <taxon>Bacteria</taxon>
        <taxon>Pseudomonadati</taxon>
        <taxon>Thermodesulfobacteriota</taxon>
        <taxon>Desulfovibrionia</taxon>
        <taxon>Desulfovibrionales</taxon>
        <taxon>Desulfovibrionaceae</taxon>
        <taxon>Desulfovibrio</taxon>
    </lineage>
</organism>
<reference evidence="1 2" key="1">
    <citation type="submission" date="2008-10" db="EMBL/GenBank/DDBJ databases">
        <title>Draft genome sequence of Desulvovibrio piger (ATCC 29098).</title>
        <authorList>
            <person name="Sudarsanam P."/>
            <person name="Ley R."/>
            <person name="Guruge J."/>
            <person name="Turnbaugh P.J."/>
            <person name="Mahowald M."/>
            <person name="Liep D."/>
            <person name="Gordon J."/>
        </authorList>
    </citation>
    <scope>NUCLEOTIDE SEQUENCE [LARGE SCALE GENOMIC DNA]</scope>
    <source>
        <strain evidence="1 2">ATCC 29098</strain>
    </source>
</reference>